<accession>A0A7W5Z508</accession>
<keyword evidence="4 5" id="KW-0472">Membrane</keyword>
<feature type="transmembrane region" description="Helical" evidence="5">
    <location>
        <begin position="73"/>
        <end position="94"/>
    </location>
</feature>
<evidence type="ECO:0000256" key="1">
    <source>
        <dbReference type="ARBA" id="ARBA00004141"/>
    </source>
</evidence>
<dbReference type="NCBIfam" id="NF009407">
    <property type="entry name" value="PRK12768.1"/>
    <property type="match status" value="1"/>
</dbReference>
<keyword evidence="7" id="KW-1185">Reference proteome</keyword>
<protein>
    <submittedName>
        <fullName evidence="6">CysZ protein</fullName>
    </submittedName>
</protein>
<comment type="caution">
    <text evidence="6">The sequence shown here is derived from an EMBL/GenBank/DDBJ whole genome shotgun (WGS) entry which is preliminary data.</text>
</comment>
<comment type="subcellular location">
    <subcellularLocation>
        <location evidence="1">Membrane</location>
        <topology evidence="1">Multi-pass membrane protein</topology>
    </subcellularLocation>
</comment>
<dbReference type="Pfam" id="PF07264">
    <property type="entry name" value="EI24"/>
    <property type="match status" value="1"/>
</dbReference>
<name>A0A7W5Z508_9HYPH</name>
<sequence length="251" mass="26649">MSDFRDRGEPSAFGIVLQAAAGAAGDVLSPPLRKLLWYSLGLTLLLLFALGTGMSAIINWLADQSVWLSSYPYISAIAVVLAAAGVFVGLIFLIPPVSAVVAGYFLDDVAAVVEARCDPGGRPGTALPVGQALIAGLRFAALSLGVNLLALLLLLVPGVNLIAFLAANAYLFGREYFELAAGRYRSVEDARDLRRRNATLAFMGGLVTALLVMVPIVNLVTPLFGTALMVRMHKAVDRQERRRGVVISAPR</sequence>
<dbReference type="Proteomes" id="UP000537592">
    <property type="component" value="Unassembled WGS sequence"/>
</dbReference>
<feature type="transmembrane region" description="Helical" evidence="5">
    <location>
        <begin position="200"/>
        <end position="224"/>
    </location>
</feature>
<evidence type="ECO:0000256" key="2">
    <source>
        <dbReference type="ARBA" id="ARBA00022692"/>
    </source>
</evidence>
<dbReference type="RefSeq" id="WP_210281599.1">
    <property type="nucleotide sequence ID" value="NZ_JACICC010000003.1"/>
</dbReference>
<reference evidence="6 7" key="1">
    <citation type="submission" date="2020-08" db="EMBL/GenBank/DDBJ databases">
        <title>Genomic Encyclopedia of Type Strains, Phase IV (KMG-IV): sequencing the most valuable type-strain genomes for metagenomic binning, comparative biology and taxonomic classification.</title>
        <authorList>
            <person name="Goeker M."/>
        </authorList>
    </citation>
    <scope>NUCLEOTIDE SEQUENCE [LARGE SCALE GENOMIC DNA]</scope>
    <source>
        <strain evidence="6 7">DSM 28760</strain>
    </source>
</reference>
<evidence type="ECO:0000313" key="6">
    <source>
        <dbReference type="EMBL" id="MBB3809656.1"/>
    </source>
</evidence>
<evidence type="ECO:0000256" key="4">
    <source>
        <dbReference type="ARBA" id="ARBA00023136"/>
    </source>
</evidence>
<feature type="transmembrane region" description="Helical" evidence="5">
    <location>
        <begin position="148"/>
        <end position="173"/>
    </location>
</feature>
<dbReference type="EMBL" id="JACICC010000003">
    <property type="protein sequence ID" value="MBB3809656.1"/>
    <property type="molecule type" value="Genomic_DNA"/>
</dbReference>
<proteinExistence type="predicted"/>
<keyword evidence="2 5" id="KW-0812">Transmembrane</keyword>
<feature type="transmembrane region" description="Helical" evidence="5">
    <location>
        <begin position="35"/>
        <end position="61"/>
    </location>
</feature>
<evidence type="ECO:0000313" key="7">
    <source>
        <dbReference type="Proteomes" id="UP000537592"/>
    </source>
</evidence>
<keyword evidence="3 5" id="KW-1133">Transmembrane helix</keyword>
<dbReference type="AlphaFoldDB" id="A0A7W5Z508"/>
<dbReference type="InterPro" id="IPR059112">
    <property type="entry name" value="CysZ/EI24"/>
</dbReference>
<evidence type="ECO:0000256" key="3">
    <source>
        <dbReference type="ARBA" id="ARBA00022989"/>
    </source>
</evidence>
<gene>
    <name evidence="6" type="ORF">FHS81_001738</name>
</gene>
<organism evidence="6 7">
    <name type="scientific">Pseudochelatococcus contaminans</name>
    <dbReference type="NCBI Taxonomy" id="1538103"/>
    <lineage>
        <taxon>Bacteria</taxon>
        <taxon>Pseudomonadati</taxon>
        <taxon>Pseudomonadota</taxon>
        <taxon>Alphaproteobacteria</taxon>
        <taxon>Hyphomicrobiales</taxon>
        <taxon>Chelatococcaceae</taxon>
        <taxon>Pseudochelatococcus</taxon>
    </lineage>
</organism>
<evidence type="ECO:0000256" key="5">
    <source>
        <dbReference type="SAM" id="Phobius"/>
    </source>
</evidence>